<evidence type="ECO:0000313" key="3">
    <source>
        <dbReference type="Proteomes" id="UP000035996"/>
    </source>
</evidence>
<name>A0A0J6CV08_9BACL</name>
<keyword evidence="3" id="KW-1185">Reference proteome</keyword>
<evidence type="ECO:0000313" key="2">
    <source>
        <dbReference type="EMBL" id="KMM37023.1"/>
    </source>
</evidence>
<dbReference type="RefSeq" id="WP_048311767.1">
    <property type="nucleotide sequence ID" value="NZ_CP119526.1"/>
</dbReference>
<organism evidence="2 3">
    <name type="scientific">Guptibacillus hwajinpoensis</name>
    <dbReference type="NCBI Taxonomy" id="208199"/>
    <lineage>
        <taxon>Bacteria</taxon>
        <taxon>Bacillati</taxon>
        <taxon>Bacillota</taxon>
        <taxon>Bacilli</taxon>
        <taxon>Bacillales</taxon>
        <taxon>Guptibacillaceae</taxon>
        <taxon>Guptibacillus</taxon>
    </lineage>
</organism>
<evidence type="ECO:0008006" key="4">
    <source>
        <dbReference type="Google" id="ProtNLM"/>
    </source>
</evidence>
<reference evidence="2" key="1">
    <citation type="submission" date="2015-06" db="EMBL/GenBank/DDBJ databases">
        <authorList>
            <person name="Liu B."/>
            <person name="Wang J."/>
            <person name="Zhu Y."/>
            <person name="Liu G."/>
            <person name="Chen Q."/>
            <person name="Zheng C."/>
            <person name="Che J."/>
            <person name="Ge C."/>
            <person name="Shi H."/>
            <person name="Pan Z."/>
            <person name="Liu X."/>
        </authorList>
    </citation>
    <scope>NUCLEOTIDE SEQUENCE [LARGE SCALE GENOMIC DNA]</scope>
    <source>
        <strain evidence="2">DSM 16346</strain>
    </source>
</reference>
<comment type="caution">
    <text evidence="2">The sequence shown here is derived from an EMBL/GenBank/DDBJ whole genome shotgun (WGS) entry which is preliminary data.</text>
</comment>
<keyword evidence="1" id="KW-1133">Transmembrane helix</keyword>
<dbReference type="OrthoDB" id="2382138at2"/>
<gene>
    <name evidence="2" type="ORF">AB986_14080</name>
</gene>
<dbReference type="Proteomes" id="UP000035996">
    <property type="component" value="Unassembled WGS sequence"/>
</dbReference>
<feature type="transmembrane region" description="Helical" evidence="1">
    <location>
        <begin position="50"/>
        <end position="70"/>
    </location>
</feature>
<feature type="transmembrane region" description="Helical" evidence="1">
    <location>
        <begin position="6"/>
        <end position="29"/>
    </location>
</feature>
<sequence>MLAINYLAVLIGAIVYMMYGGIYYSILLSDKKGAHNEEIISNQSKGLGKYVFAVIIAFISSFFVAVLVQATGSDNILTGGAIGFVIGLLISIVYFKNQLFGLMSTRAFLMAIGDHLVVFTLLGLIHGIMS</sequence>
<dbReference type="EMBL" id="LELK01000004">
    <property type="protein sequence ID" value="KMM37023.1"/>
    <property type="molecule type" value="Genomic_DNA"/>
</dbReference>
<proteinExistence type="predicted"/>
<feature type="transmembrane region" description="Helical" evidence="1">
    <location>
        <begin position="107"/>
        <end position="129"/>
    </location>
</feature>
<dbReference type="InterPro" id="IPR013879">
    <property type="entry name" value="DUF1761"/>
</dbReference>
<feature type="transmembrane region" description="Helical" evidence="1">
    <location>
        <begin position="76"/>
        <end position="95"/>
    </location>
</feature>
<dbReference type="AlphaFoldDB" id="A0A0J6CV08"/>
<protein>
    <recommendedName>
        <fullName evidence="4">DUF1761 domain-containing protein</fullName>
    </recommendedName>
</protein>
<dbReference type="Pfam" id="PF08570">
    <property type="entry name" value="DUF1761"/>
    <property type="match status" value="1"/>
</dbReference>
<evidence type="ECO:0000256" key="1">
    <source>
        <dbReference type="SAM" id="Phobius"/>
    </source>
</evidence>
<accession>A0A0J6CV08</accession>
<keyword evidence="1" id="KW-0812">Transmembrane</keyword>
<keyword evidence="1" id="KW-0472">Membrane</keyword>